<reference evidence="1 2" key="1">
    <citation type="submission" date="2023-12" db="EMBL/GenBank/DDBJ databases">
        <title>the genome sequence of Hyalangium sp. s54d21.</title>
        <authorList>
            <person name="Zhang X."/>
        </authorList>
    </citation>
    <scope>NUCLEOTIDE SEQUENCE [LARGE SCALE GENOMIC DNA]</scope>
    <source>
        <strain evidence="2">s54d21</strain>
    </source>
</reference>
<dbReference type="RefSeq" id="WP_321546455.1">
    <property type="nucleotide sequence ID" value="NZ_JAXIVS010000004.1"/>
</dbReference>
<keyword evidence="2" id="KW-1185">Reference proteome</keyword>
<sequence>MKYLKTYIYLPPGLPPLTRVREFLRRALEEYRWFRPTRFGLAFPEERLDPEHLDYEVLLTFYDDLKALCVAAPTDRDFFLIHPARPDVPPHTGAIIWRTSIREAVKASWRTEHMRQVLELMRLMGSPLAQSAVDDDFERKTRRLVPAADGLGSEESSTVRDPSEGLAGLFWRNFFGPPFVSMFGERLDTLPGEFKQDLGQGTILVQPYALPTQAGTPEGAEHERQLIAHLGADCFYDHTRHSLPPRRPALSPGGSPR</sequence>
<organism evidence="1 2">
    <name type="scientific">Hyalangium rubrum</name>
    <dbReference type="NCBI Taxonomy" id="3103134"/>
    <lineage>
        <taxon>Bacteria</taxon>
        <taxon>Pseudomonadati</taxon>
        <taxon>Myxococcota</taxon>
        <taxon>Myxococcia</taxon>
        <taxon>Myxococcales</taxon>
        <taxon>Cystobacterineae</taxon>
        <taxon>Archangiaceae</taxon>
        <taxon>Hyalangium</taxon>
    </lineage>
</organism>
<evidence type="ECO:0000313" key="2">
    <source>
        <dbReference type="Proteomes" id="UP001291309"/>
    </source>
</evidence>
<accession>A0ABU5H4N2</accession>
<gene>
    <name evidence="1" type="ORF">SYV04_15110</name>
</gene>
<dbReference type="Proteomes" id="UP001291309">
    <property type="component" value="Unassembled WGS sequence"/>
</dbReference>
<proteinExistence type="predicted"/>
<protein>
    <submittedName>
        <fullName evidence="1">Uncharacterized protein</fullName>
    </submittedName>
</protein>
<comment type="caution">
    <text evidence="1">The sequence shown here is derived from an EMBL/GenBank/DDBJ whole genome shotgun (WGS) entry which is preliminary data.</text>
</comment>
<evidence type="ECO:0000313" key="1">
    <source>
        <dbReference type="EMBL" id="MDY7227742.1"/>
    </source>
</evidence>
<dbReference type="EMBL" id="JAXIVS010000004">
    <property type="protein sequence ID" value="MDY7227742.1"/>
    <property type="molecule type" value="Genomic_DNA"/>
</dbReference>
<name>A0ABU5H4N2_9BACT</name>